<feature type="domain" description="Reverse transcriptase Ty1/copia-type" evidence="1">
    <location>
        <begin position="3"/>
        <end position="103"/>
    </location>
</feature>
<sequence length="238" mass="26863">MLKLGLKATKTDQCVFTNEDNTIIIAIYVDDGLALAKEKQTLKNILNCLEKEFEIKVYNDPTTFIGFEVKKTEKGITLKQESYIGNLLKKFSMEDSQPVNTPCNTENKTETQNTDSINFPYRELIGGLLYVSTRTRPDISQAVNEASRKIENPTKDDVIAAKKILKYLNGTRQKGIMYKKGGDMSKLNAYCDADYANCNKTRRSTTGFMIMLAEGPADIFTKPLLNNKFNFHAQNIVN</sequence>
<protein>
    <submittedName>
        <fullName evidence="3">Uncharacterized protein LOC114252268</fullName>
    </submittedName>
</protein>
<dbReference type="PANTHER" id="PTHR11439">
    <property type="entry name" value="GAG-POL-RELATED RETROTRANSPOSON"/>
    <property type="match status" value="1"/>
</dbReference>
<evidence type="ECO:0000313" key="3">
    <source>
        <dbReference type="RefSeq" id="XP_028042572.1"/>
    </source>
</evidence>
<dbReference type="InterPro" id="IPR013103">
    <property type="entry name" value="RVT_2"/>
</dbReference>
<proteinExistence type="predicted"/>
<dbReference type="KEGG" id="bman:114252268"/>
<dbReference type="Pfam" id="PF07727">
    <property type="entry name" value="RVT_2"/>
    <property type="match status" value="1"/>
</dbReference>
<keyword evidence="2" id="KW-1185">Reference proteome</keyword>
<dbReference type="GeneID" id="114252268"/>
<dbReference type="OrthoDB" id="413361at2759"/>
<dbReference type="PANTHER" id="PTHR11439:SF515">
    <property type="entry name" value="GAG-POL POLYPROTEIN"/>
    <property type="match status" value="1"/>
</dbReference>
<dbReference type="Proteomes" id="UP000504629">
    <property type="component" value="Unplaced"/>
</dbReference>
<evidence type="ECO:0000313" key="2">
    <source>
        <dbReference type="Proteomes" id="UP000504629"/>
    </source>
</evidence>
<name>A0A6J2KNP4_BOMMA</name>
<reference evidence="3" key="1">
    <citation type="submission" date="2025-08" db="UniProtKB">
        <authorList>
            <consortium name="RefSeq"/>
        </authorList>
    </citation>
    <scope>IDENTIFICATION</scope>
    <source>
        <tissue evidence="3">Silk gland</tissue>
    </source>
</reference>
<dbReference type="AlphaFoldDB" id="A0A6J2KNP4"/>
<organism evidence="2 3">
    <name type="scientific">Bombyx mandarina</name>
    <name type="common">Wild silk moth</name>
    <name type="synonym">Wild silkworm</name>
    <dbReference type="NCBI Taxonomy" id="7092"/>
    <lineage>
        <taxon>Eukaryota</taxon>
        <taxon>Metazoa</taxon>
        <taxon>Ecdysozoa</taxon>
        <taxon>Arthropoda</taxon>
        <taxon>Hexapoda</taxon>
        <taxon>Insecta</taxon>
        <taxon>Pterygota</taxon>
        <taxon>Neoptera</taxon>
        <taxon>Endopterygota</taxon>
        <taxon>Lepidoptera</taxon>
        <taxon>Glossata</taxon>
        <taxon>Ditrysia</taxon>
        <taxon>Bombycoidea</taxon>
        <taxon>Bombycidae</taxon>
        <taxon>Bombycinae</taxon>
        <taxon>Bombyx</taxon>
    </lineage>
</organism>
<accession>A0A6J2KNP4</accession>
<gene>
    <name evidence="3" type="primary">LOC114252268</name>
</gene>
<evidence type="ECO:0000259" key="1">
    <source>
        <dbReference type="Pfam" id="PF07727"/>
    </source>
</evidence>
<dbReference type="RefSeq" id="XP_028042572.1">
    <property type="nucleotide sequence ID" value="XM_028186771.1"/>
</dbReference>